<proteinExistence type="inferred from homology"/>
<reference evidence="4" key="1">
    <citation type="submission" date="2015-06" db="EMBL/GenBank/DDBJ databases">
        <authorList>
            <person name="Lim Y.L."/>
            <person name="Ee R."/>
            <person name="Yong D."/>
            <person name="How K.Y."/>
            <person name="Yin W.F."/>
            <person name="Chan K.G."/>
        </authorList>
    </citation>
    <scope>NUCLEOTIDE SEQUENCE [LARGE SCALE GENOMIC DNA]</scope>
    <source>
        <strain evidence="4">DSM 25325</strain>
    </source>
</reference>
<dbReference type="PATRIC" id="fig|445709.3.peg.590"/>
<dbReference type="InterPro" id="IPR003423">
    <property type="entry name" value="OMP_efflux"/>
</dbReference>
<feature type="region of interest" description="Disordered" evidence="2">
    <location>
        <begin position="41"/>
        <end position="63"/>
    </location>
</feature>
<protein>
    <recommendedName>
        <fullName evidence="5">RND transporter</fullName>
    </recommendedName>
</protein>
<evidence type="ECO:0000256" key="1">
    <source>
        <dbReference type="ARBA" id="ARBA00007613"/>
    </source>
</evidence>
<dbReference type="SUPFAM" id="SSF56954">
    <property type="entry name" value="Outer membrane efflux proteins (OEP)"/>
    <property type="match status" value="1"/>
</dbReference>
<dbReference type="Proteomes" id="UP000036700">
    <property type="component" value="Chromosome"/>
</dbReference>
<gene>
    <name evidence="3" type="ORF">ABW99_02715</name>
</gene>
<sequence length="186" mass="19851">MLVVSLGVAACGTLTRTAWTRPEVSIPRRWQTDSAVSVGASYNQSGAPDASRSSSVDTEANPGSDTNIDPWWYAFGDPELNRLVERALAANHDLKTAIVNLRAAQFSVELARANQLPTMSVSAGLSNSHSLRGAPVVSHANSLLASASYVVDLWGSQASSTGASRWEARATEQDERTVKMAVAYQM</sequence>
<accession>A0A0G3EPN3</accession>
<dbReference type="STRING" id="445709.ABW99_02715"/>
<dbReference type="EMBL" id="CP011568">
    <property type="protein sequence ID" value="AKJ67302.1"/>
    <property type="molecule type" value="Genomic_DNA"/>
</dbReference>
<evidence type="ECO:0008006" key="5">
    <source>
        <dbReference type="Google" id="ProtNLM"/>
    </source>
</evidence>
<comment type="similarity">
    <text evidence="1">Belongs to the outer membrane factor (OMF) (TC 1.B.17) family.</text>
</comment>
<dbReference type="PANTHER" id="PTHR30203:SF32">
    <property type="entry name" value="CATION EFFLUX SYSTEM PROTEIN CUSC"/>
    <property type="match status" value="1"/>
</dbReference>
<dbReference type="Gene3D" id="1.20.1600.10">
    <property type="entry name" value="Outer membrane efflux proteins (OEP)"/>
    <property type="match status" value="1"/>
</dbReference>
<evidence type="ECO:0000313" key="3">
    <source>
        <dbReference type="EMBL" id="AKJ67302.1"/>
    </source>
</evidence>
<dbReference type="AlphaFoldDB" id="A0A0G3EPN3"/>
<name>A0A0G3EPN3_9BURK</name>
<dbReference type="Gene3D" id="2.20.200.10">
    <property type="entry name" value="Outer membrane efflux proteins (OEP)"/>
    <property type="match status" value="1"/>
</dbReference>
<evidence type="ECO:0000313" key="4">
    <source>
        <dbReference type="Proteomes" id="UP000036700"/>
    </source>
</evidence>
<dbReference type="InterPro" id="IPR010131">
    <property type="entry name" value="MdtP/NodT-like"/>
</dbReference>
<dbReference type="KEGG" id="ptx:ABW99_02715"/>
<organism evidence="3 4">
    <name type="scientific">Pandoraea thiooxydans</name>
    <dbReference type="NCBI Taxonomy" id="445709"/>
    <lineage>
        <taxon>Bacteria</taxon>
        <taxon>Pseudomonadati</taxon>
        <taxon>Pseudomonadota</taxon>
        <taxon>Betaproteobacteria</taxon>
        <taxon>Burkholderiales</taxon>
        <taxon>Burkholderiaceae</taxon>
        <taxon>Pandoraea</taxon>
    </lineage>
</organism>
<keyword evidence="4" id="KW-1185">Reference proteome</keyword>
<dbReference type="PANTHER" id="PTHR30203">
    <property type="entry name" value="OUTER MEMBRANE CATION EFFLUX PROTEIN"/>
    <property type="match status" value="1"/>
</dbReference>
<dbReference type="GO" id="GO:0015562">
    <property type="term" value="F:efflux transmembrane transporter activity"/>
    <property type="evidence" value="ECO:0007669"/>
    <property type="project" value="InterPro"/>
</dbReference>
<dbReference type="Pfam" id="PF02321">
    <property type="entry name" value="OEP"/>
    <property type="match status" value="1"/>
</dbReference>
<evidence type="ECO:0000256" key="2">
    <source>
        <dbReference type="SAM" id="MobiDB-lite"/>
    </source>
</evidence>